<keyword evidence="2" id="KW-0067">ATP-binding</keyword>
<dbReference type="PANTHER" id="PTHR43581">
    <property type="entry name" value="ATP/GTP PHOSPHATASE"/>
    <property type="match status" value="1"/>
</dbReference>
<dbReference type="InterPro" id="IPR051396">
    <property type="entry name" value="Bact_Antivir_Def_Nuclease"/>
</dbReference>
<comment type="caution">
    <text evidence="2">The sequence shown here is derived from an EMBL/GenBank/DDBJ whole genome shotgun (WGS) entry which is preliminary data.</text>
</comment>
<dbReference type="PANTHER" id="PTHR43581:SF2">
    <property type="entry name" value="EXCINUCLEASE ATPASE SUBUNIT"/>
    <property type="match status" value="1"/>
</dbReference>
<dbReference type="SUPFAM" id="SSF52540">
    <property type="entry name" value="P-loop containing nucleoside triphosphate hydrolases"/>
    <property type="match status" value="1"/>
</dbReference>
<evidence type="ECO:0000259" key="1">
    <source>
        <dbReference type="Pfam" id="PF13175"/>
    </source>
</evidence>
<dbReference type="InterPro" id="IPR041685">
    <property type="entry name" value="AAA_GajA/Old/RecF-like"/>
</dbReference>
<dbReference type="Pfam" id="PF13175">
    <property type="entry name" value="AAA_15"/>
    <property type="match status" value="1"/>
</dbReference>
<keyword evidence="3" id="KW-1185">Reference proteome</keyword>
<dbReference type="Gene3D" id="3.40.50.300">
    <property type="entry name" value="P-loop containing nucleotide triphosphate hydrolases"/>
    <property type="match status" value="1"/>
</dbReference>
<feature type="domain" description="Endonuclease GajA/Old nuclease/RecF-like AAA" evidence="1">
    <location>
        <begin position="16"/>
        <end position="442"/>
    </location>
</feature>
<keyword evidence="2" id="KW-0547">Nucleotide-binding</keyword>
<dbReference type="Proteomes" id="UP000438914">
    <property type="component" value="Unassembled WGS sequence"/>
</dbReference>
<accession>A0A7K0KIM7</accession>
<evidence type="ECO:0000313" key="3">
    <source>
        <dbReference type="Proteomes" id="UP000438914"/>
    </source>
</evidence>
<reference evidence="2 3" key="1">
    <citation type="submission" date="2019-08" db="EMBL/GenBank/DDBJ databases">
        <title>In-depth cultivation of the pig gut microbiome towards novel bacterial diversity and tailored functional studies.</title>
        <authorList>
            <person name="Wylensek D."/>
            <person name="Hitch T.C.A."/>
            <person name="Clavel T."/>
        </authorList>
    </citation>
    <scope>NUCLEOTIDE SEQUENCE [LARGE SCALE GENOMIC DNA]</scope>
    <source>
        <strain evidence="2 3">LKV-178-WT-2A</strain>
    </source>
</reference>
<dbReference type="EMBL" id="VUNG01000051">
    <property type="protein sequence ID" value="MST85781.1"/>
    <property type="molecule type" value="Genomic_DNA"/>
</dbReference>
<dbReference type="GO" id="GO:0016887">
    <property type="term" value="F:ATP hydrolysis activity"/>
    <property type="evidence" value="ECO:0007669"/>
    <property type="project" value="InterPro"/>
</dbReference>
<evidence type="ECO:0000313" key="2">
    <source>
        <dbReference type="EMBL" id="MST85781.1"/>
    </source>
</evidence>
<name>A0A7K0KIM7_9BACT</name>
<dbReference type="RefSeq" id="WP_154535379.1">
    <property type="nucleotide sequence ID" value="NZ_VUNG01000051.1"/>
</dbReference>
<sequence>MEMTEIRSFAITGLFGQRDIHLYIKDGILITVGENGAGKTTVLTAFYYFISCMFDELCKIEFATVSIRFDDRFFSFSRDEILHYVMQMKSSLHHSPFYARLNNNLNEEQISELRNIIHSKGNIIQKGEAINEFLKVSDINIPLSTIGLFHEVKGLVDDHEYNSVAEYVSYRNKDTNRILFLPTYRRIEKNIIKDISHKINENYPFDIEDENDLLNEIKKLVHFGMADIESKVKEILLKISAISRRRLNEMSTSLLKEGIDGFTHNYELQEEDFRKIDNILQHKETGLSSEEIAQLRYLIKTNRIYDGAHNALLYQLNKLTGIYDSYEEYDKSISAFAETCNKYLYGKHFVYNRYEMTLDLEYNLNRDNNGIRERIELENLSSGEKQMVALFAMVYLDKKPFYLFIDEPEMSLSIIWQRTLLADIIKSNKCRLLFAATHSPYIFEDDILFNHTIALQDYTEYYE</sequence>
<dbReference type="GO" id="GO:0005524">
    <property type="term" value="F:ATP binding"/>
    <property type="evidence" value="ECO:0007669"/>
    <property type="project" value="UniProtKB-KW"/>
</dbReference>
<protein>
    <submittedName>
        <fullName evidence="2">ATP-binding protein</fullName>
    </submittedName>
</protein>
<gene>
    <name evidence="2" type="ORF">FYJ73_14090</name>
</gene>
<proteinExistence type="predicted"/>
<dbReference type="AlphaFoldDB" id="A0A7K0KIM7"/>
<dbReference type="InterPro" id="IPR027417">
    <property type="entry name" value="P-loop_NTPase"/>
</dbReference>
<organism evidence="2 3">
    <name type="scientific">Hallella mizrahii</name>
    <dbReference type="NCBI Taxonomy" id="2606637"/>
    <lineage>
        <taxon>Bacteria</taxon>
        <taxon>Pseudomonadati</taxon>
        <taxon>Bacteroidota</taxon>
        <taxon>Bacteroidia</taxon>
        <taxon>Bacteroidales</taxon>
        <taxon>Prevotellaceae</taxon>
        <taxon>Hallella</taxon>
    </lineage>
</organism>